<proteinExistence type="predicted"/>
<evidence type="ECO:0000313" key="6">
    <source>
        <dbReference type="Proteomes" id="UP000504640"/>
    </source>
</evidence>
<dbReference type="InterPro" id="IPR013106">
    <property type="entry name" value="Ig_V-set"/>
</dbReference>
<dbReference type="FunFam" id="2.60.40.10:FF:000370">
    <property type="entry name" value="CMRF35-like molecule 1"/>
    <property type="match status" value="1"/>
</dbReference>
<evidence type="ECO:0000256" key="1">
    <source>
        <dbReference type="ARBA" id="ARBA00022729"/>
    </source>
</evidence>
<feature type="region of interest" description="Disordered" evidence="4">
    <location>
        <begin position="1"/>
        <end position="20"/>
    </location>
</feature>
<dbReference type="PANTHER" id="PTHR16423">
    <property type="entry name" value="TREM-LIKE TRANSCRIPT PROTEIN"/>
    <property type="match status" value="1"/>
</dbReference>
<organism evidence="6 7">
    <name type="scientific">Sapajus apella</name>
    <name type="common">Brown-capped capuchin</name>
    <name type="synonym">Cebus apella</name>
    <dbReference type="NCBI Taxonomy" id="9515"/>
    <lineage>
        <taxon>Eukaryota</taxon>
        <taxon>Metazoa</taxon>
        <taxon>Chordata</taxon>
        <taxon>Craniata</taxon>
        <taxon>Vertebrata</taxon>
        <taxon>Euteleostomi</taxon>
        <taxon>Mammalia</taxon>
        <taxon>Eutheria</taxon>
        <taxon>Euarchontoglires</taxon>
        <taxon>Primates</taxon>
        <taxon>Haplorrhini</taxon>
        <taxon>Platyrrhini</taxon>
        <taxon>Cebidae</taxon>
        <taxon>Cebinae</taxon>
        <taxon>Sapajus</taxon>
    </lineage>
</organism>
<dbReference type="PROSITE" id="PS50835">
    <property type="entry name" value="IG_LIKE"/>
    <property type="match status" value="1"/>
</dbReference>
<evidence type="ECO:0000259" key="5">
    <source>
        <dbReference type="PROSITE" id="PS50835"/>
    </source>
</evidence>
<dbReference type="Proteomes" id="UP000504640">
    <property type="component" value="Unplaced"/>
</dbReference>
<evidence type="ECO:0000256" key="2">
    <source>
        <dbReference type="ARBA" id="ARBA00023157"/>
    </source>
</evidence>
<sequence>MPLLPWSSEPAHPTQTFPQQGIDLPQLCHLRDTGNLGQNPTQHLTPSSQTVPRFLLSTVRNRFGLALACGVQTCCCCLCCCSWPQGAVPEELHRHSGQTLFLQCRYSPKTGPYQPKSWCQQTSPNTCTLLATTSKTQTAIQQSRYKISDEPNAGFFNITVNQRTQNDSDSYWCGIYNTSKNIITVLRNVSLAVSPVPTTSPVWTLAWLSTSTVLITSPEGTSDHPSVNGSETRKSRAPLCLGSAGPRLLIFVLCGLLLAMGLML</sequence>
<dbReference type="CTD" id="285852"/>
<feature type="domain" description="Ig-like" evidence="5">
    <location>
        <begin position="84"/>
        <end position="190"/>
    </location>
</feature>
<dbReference type="InterPro" id="IPR007110">
    <property type="entry name" value="Ig-like_dom"/>
</dbReference>
<keyword evidence="2" id="KW-1015">Disulfide bond</keyword>
<dbReference type="Gene3D" id="2.60.40.10">
    <property type="entry name" value="Immunoglobulins"/>
    <property type="match status" value="1"/>
</dbReference>
<dbReference type="AlphaFoldDB" id="A0A6J3HG44"/>
<dbReference type="InterPro" id="IPR052314">
    <property type="entry name" value="Immune_rcpt_domain"/>
</dbReference>
<gene>
    <name evidence="7" type="primary">TREML4</name>
</gene>
<evidence type="ECO:0000256" key="3">
    <source>
        <dbReference type="ARBA" id="ARBA00023319"/>
    </source>
</evidence>
<keyword evidence="3" id="KW-0393">Immunoglobulin domain</keyword>
<keyword evidence="6" id="KW-1185">Reference proteome</keyword>
<dbReference type="PANTHER" id="PTHR16423:SF9">
    <property type="entry name" value="TREM-LIKE TRANSCRIPT 4 PROTEIN"/>
    <property type="match status" value="1"/>
</dbReference>
<evidence type="ECO:0000313" key="7">
    <source>
        <dbReference type="RefSeq" id="XP_032128694.1"/>
    </source>
</evidence>
<accession>A0A6J3HG44</accession>
<dbReference type="GO" id="GO:0038023">
    <property type="term" value="F:signaling receptor activity"/>
    <property type="evidence" value="ECO:0007669"/>
    <property type="project" value="TreeGrafter"/>
</dbReference>
<dbReference type="GO" id="GO:0009986">
    <property type="term" value="C:cell surface"/>
    <property type="evidence" value="ECO:0007669"/>
    <property type="project" value="TreeGrafter"/>
</dbReference>
<dbReference type="SUPFAM" id="SSF48726">
    <property type="entry name" value="Immunoglobulin"/>
    <property type="match status" value="1"/>
</dbReference>
<dbReference type="InterPro" id="IPR036179">
    <property type="entry name" value="Ig-like_dom_sf"/>
</dbReference>
<protein>
    <submittedName>
        <fullName evidence="7">Trem-like transcript 4 protein</fullName>
    </submittedName>
</protein>
<dbReference type="RefSeq" id="XP_032128694.1">
    <property type="nucleotide sequence ID" value="XM_032272803.1"/>
</dbReference>
<dbReference type="GO" id="GO:0034157">
    <property type="term" value="P:positive regulation of toll-like receptor 7 signaling pathway"/>
    <property type="evidence" value="ECO:0007669"/>
    <property type="project" value="TreeGrafter"/>
</dbReference>
<dbReference type="Pfam" id="PF07686">
    <property type="entry name" value="V-set"/>
    <property type="match status" value="1"/>
</dbReference>
<name>A0A6J3HG44_SAPAP</name>
<keyword evidence="1" id="KW-0732">Signal</keyword>
<evidence type="ECO:0000256" key="4">
    <source>
        <dbReference type="SAM" id="MobiDB-lite"/>
    </source>
</evidence>
<dbReference type="GeneID" id="116546590"/>
<dbReference type="InterPro" id="IPR013783">
    <property type="entry name" value="Ig-like_fold"/>
</dbReference>
<reference evidence="7" key="1">
    <citation type="submission" date="2025-08" db="UniProtKB">
        <authorList>
            <consortium name="RefSeq"/>
        </authorList>
    </citation>
    <scope>IDENTIFICATION</scope>
    <source>
        <tissue evidence="7">Blood</tissue>
    </source>
</reference>